<protein>
    <recommendedName>
        <fullName evidence="1">NAD-dependent epimerase/dehydratase domain-containing protein</fullName>
    </recommendedName>
</protein>
<reference evidence="2 3" key="1">
    <citation type="journal article" date="2018" name="Mar. Genomics">
        <title>Complete genome sequence of Marinifilaceae bacterium strain SPP2, isolated from the Antarctic marine sediment.</title>
        <authorList>
            <person name="Watanabe M."/>
            <person name="Kojima H."/>
            <person name="Fukui M."/>
        </authorList>
    </citation>
    <scope>NUCLEOTIDE SEQUENCE [LARGE SCALE GENOMIC DNA]</scope>
    <source>
        <strain evidence="2 3">SPP2</strain>
    </source>
</reference>
<dbReference type="Gene3D" id="3.40.50.720">
    <property type="entry name" value="NAD(P)-binding Rossmann-like Domain"/>
    <property type="match status" value="1"/>
</dbReference>
<organism evidence="2 3">
    <name type="scientific">Labilibaculum antarcticum</name>
    <dbReference type="NCBI Taxonomy" id="1717717"/>
    <lineage>
        <taxon>Bacteria</taxon>
        <taxon>Pseudomonadati</taxon>
        <taxon>Bacteroidota</taxon>
        <taxon>Bacteroidia</taxon>
        <taxon>Marinilabiliales</taxon>
        <taxon>Marinifilaceae</taxon>
        <taxon>Labilibaculum</taxon>
    </lineage>
</organism>
<dbReference type="OrthoDB" id="1490291at2"/>
<keyword evidence="3" id="KW-1185">Reference proteome</keyword>
<dbReference type="EMBL" id="AP018042">
    <property type="protein sequence ID" value="BAX81574.1"/>
    <property type="molecule type" value="Genomic_DNA"/>
</dbReference>
<gene>
    <name evidence="2" type="ORF">ALGA_3274</name>
</gene>
<dbReference type="RefSeq" id="WP_096431112.1">
    <property type="nucleotide sequence ID" value="NZ_AP018042.1"/>
</dbReference>
<proteinExistence type="predicted"/>
<dbReference type="GO" id="GO:0005737">
    <property type="term" value="C:cytoplasm"/>
    <property type="evidence" value="ECO:0007669"/>
    <property type="project" value="TreeGrafter"/>
</dbReference>
<sequence length="330" mass="37022">MNILITGATGFIGTRLTLKLAEKGHCVHALYRSEEKAKAIKHPNVILFKGDITDYRSVEKAVKSCEVIFHMAAYAKAWAKDAATFNRINVQGTVNVLDAAQKEGVRKIVYTSTAGVIGPSNCERVTEDTQRDIEYFSEYEITKALAEEKVLEYIHKGLEIVIVNPTRVYGPGLLSVSNGVTKMIKLYSEGKFRWIPGDGESVGNYVYVDDVVEGHILALEEGKSGERYILGGANFSYNDFFELLAKVSERKLRMMKLSLSLMLGVAHLFLLRTKLFGTPPLITSDWAKRFLYNWEVSSAKAQEELNYQITPLDEGFRKTLDWLKSNEGNS</sequence>
<evidence type="ECO:0000259" key="1">
    <source>
        <dbReference type="Pfam" id="PF01370"/>
    </source>
</evidence>
<dbReference type="KEGG" id="mbas:ALGA_3274"/>
<dbReference type="GO" id="GO:0004029">
    <property type="term" value="F:aldehyde dehydrogenase (NAD+) activity"/>
    <property type="evidence" value="ECO:0007669"/>
    <property type="project" value="TreeGrafter"/>
</dbReference>
<accession>A0A1Y1CMR5</accession>
<dbReference type="InterPro" id="IPR036291">
    <property type="entry name" value="NAD(P)-bd_dom_sf"/>
</dbReference>
<dbReference type="SUPFAM" id="SSF51735">
    <property type="entry name" value="NAD(P)-binding Rossmann-fold domains"/>
    <property type="match status" value="1"/>
</dbReference>
<dbReference type="PANTHER" id="PTHR48079:SF6">
    <property type="entry name" value="NAD(P)-BINDING DOMAIN-CONTAINING PROTEIN-RELATED"/>
    <property type="match status" value="1"/>
</dbReference>
<reference evidence="3" key="2">
    <citation type="journal article" date="2020" name="Antonie Van Leeuwenhoek">
        <title>Labilibaculum antarcticum sp. nov., a novel facultative anaerobic, psychrotorelant bacterium isolated from marine sediment of Antarctica.</title>
        <authorList>
            <person name="Watanabe M."/>
            <person name="Kojima H."/>
            <person name="Fukui M."/>
        </authorList>
    </citation>
    <scope>NUCLEOTIDE SEQUENCE [LARGE SCALE GENOMIC DNA]</scope>
    <source>
        <strain evidence="3">SPP2</strain>
    </source>
</reference>
<dbReference type="AlphaFoldDB" id="A0A1Y1CMR5"/>
<name>A0A1Y1CMR5_9BACT</name>
<dbReference type="InterPro" id="IPR051783">
    <property type="entry name" value="NAD(P)-dependent_oxidoreduct"/>
</dbReference>
<dbReference type="Pfam" id="PF01370">
    <property type="entry name" value="Epimerase"/>
    <property type="match status" value="1"/>
</dbReference>
<evidence type="ECO:0000313" key="2">
    <source>
        <dbReference type="EMBL" id="BAX81574.1"/>
    </source>
</evidence>
<dbReference type="PANTHER" id="PTHR48079">
    <property type="entry name" value="PROTEIN YEEZ"/>
    <property type="match status" value="1"/>
</dbReference>
<dbReference type="CDD" id="cd05228">
    <property type="entry name" value="AR_FR_like_1_SDR_e"/>
    <property type="match status" value="1"/>
</dbReference>
<evidence type="ECO:0000313" key="3">
    <source>
        <dbReference type="Proteomes" id="UP000218267"/>
    </source>
</evidence>
<dbReference type="InterPro" id="IPR001509">
    <property type="entry name" value="Epimerase_deHydtase"/>
</dbReference>
<dbReference type="Proteomes" id="UP000218267">
    <property type="component" value="Chromosome"/>
</dbReference>
<feature type="domain" description="NAD-dependent epimerase/dehydratase" evidence="1">
    <location>
        <begin position="3"/>
        <end position="231"/>
    </location>
</feature>